<dbReference type="PANTHER" id="PTHR42942">
    <property type="entry name" value="6-O-METHYLGUANINE DNA METHYLTRANSFERASE"/>
    <property type="match status" value="1"/>
</dbReference>
<organism evidence="3 6">
    <name type="scientific">Brevibacterium casei</name>
    <dbReference type="NCBI Taxonomy" id="33889"/>
    <lineage>
        <taxon>Bacteria</taxon>
        <taxon>Bacillati</taxon>
        <taxon>Actinomycetota</taxon>
        <taxon>Actinomycetes</taxon>
        <taxon>Micrococcales</taxon>
        <taxon>Brevibacteriaceae</taxon>
        <taxon>Brevibacterium</taxon>
    </lineage>
</organism>
<dbReference type="GO" id="GO:0006281">
    <property type="term" value="P:DNA repair"/>
    <property type="evidence" value="ECO:0007669"/>
    <property type="project" value="InterPro"/>
</dbReference>
<dbReference type="EMBL" id="CAACXN010000014">
    <property type="protein sequence ID" value="VEW11778.1"/>
    <property type="molecule type" value="Genomic_DNA"/>
</dbReference>
<evidence type="ECO:0000259" key="2">
    <source>
        <dbReference type="Pfam" id="PF01035"/>
    </source>
</evidence>
<dbReference type="Gene3D" id="1.10.10.10">
    <property type="entry name" value="Winged helix-like DNA-binding domain superfamily/Winged helix DNA-binding domain"/>
    <property type="match status" value="1"/>
</dbReference>
<dbReference type="GO" id="GO:0032259">
    <property type="term" value="P:methylation"/>
    <property type="evidence" value="ECO:0007669"/>
    <property type="project" value="UniProtKB-KW"/>
</dbReference>
<dbReference type="GO" id="GO:0008168">
    <property type="term" value="F:methyltransferase activity"/>
    <property type="evidence" value="ECO:0007669"/>
    <property type="project" value="UniProtKB-KW"/>
</dbReference>
<dbReference type="Pfam" id="PF01035">
    <property type="entry name" value="DNA_binding_1"/>
    <property type="match status" value="1"/>
</dbReference>
<keyword evidence="1" id="KW-0227">DNA damage</keyword>
<dbReference type="AlphaFoldDB" id="A0A165CZQ0"/>
<dbReference type="InterPro" id="IPR014048">
    <property type="entry name" value="MethylDNA_cys_MeTrfase_DNA-bd"/>
</dbReference>
<reference evidence="6" key="1">
    <citation type="submission" date="2016-01" db="EMBL/GenBank/DDBJ databases">
        <title>Draft genome of Chromobacterium sp. F49.</title>
        <authorList>
            <person name="Hong K.W."/>
        </authorList>
    </citation>
    <scope>NUCLEOTIDE SEQUENCE [LARGE SCALE GENOMIC DNA]</scope>
    <source>
        <strain evidence="6">M40</strain>
    </source>
</reference>
<proteinExistence type="predicted"/>
<sequence>MDDVVVERVLRIVEFVPSGRVVSYGTVGLVARCSPRYVGRVMKEYGSNVTWWRVINAAGRLPDPLLGRAREKWEDEGTAHRHDKALTSAFITFEELDALWSAHGRDPGEQLD</sequence>
<feature type="domain" description="Methylated-DNA-[protein]-cysteine S-methyltransferase DNA binding" evidence="2">
    <location>
        <begin position="7"/>
        <end position="66"/>
    </location>
</feature>
<dbReference type="KEGG" id="bcau:I6G59_11085"/>
<dbReference type="InterPro" id="IPR052520">
    <property type="entry name" value="ATL_DNA_repair"/>
</dbReference>
<dbReference type="Proteomes" id="UP000594979">
    <property type="component" value="Chromosome"/>
</dbReference>
<dbReference type="InterPro" id="IPR036388">
    <property type="entry name" value="WH-like_DNA-bd_sf"/>
</dbReference>
<dbReference type="EMBL" id="LQQR01000078">
    <property type="protein sequence ID" value="KZE09900.1"/>
    <property type="molecule type" value="Genomic_DNA"/>
</dbReference>
<dbReference type="InterPro" id="IPR036217">
    <property type="entry name" value="MethylDNA_cys_MeTrfase_DNAb"/>
</dbReference>
<dbReference type="SUPFAM" id="SSF46767">
    <property type="entry name" value="Methylated DNA-protein cysteine methyltransferase, C-terminal domain"/>
    <property type="match status" value="1"/>
</dbReference>
<evidence type="ECO:0000313" key="8">
    <source>
        <dbReference type="Proteomes" id="UP000594979"/>
    </source>
</evidence>
<reference evidence="5 7" key="3">
    <citation type="submission" date="2019-02" db="EMBL/GenBank/DDBJ databases">
        <authorList>
            <consortium name="Pathogen Informatics"/>
        </authorList>
    </citation>
    <scope>NUCLEOTIDE SEQUENCE [LARGE SCALE GENOMIC DNA]</scope>
    <source>
        <strain evidence="5 7">3012STDY7078520</strain>
    </source>
</reference>
<evidence type="ECO:0000313" key="7">
    <source>
        <dbReference type="Proteomes" id="UP000386281"/>
    </source>
</evidence>
<dbReference type="EMBL" id="CP065682">
    <property type="protein sequence ID" value="QPS32558.1"/>
    <property type="molecule type" value="Genomic_DNA"/>
</dbReference>
<dbReference type="RefSeq" id="WP_009375201.1">
    <property type="nucleotide sequence ID" value="NZ_CAACXN010000014.1"/>
</dbReference>
<reference evidence="3" key="2">
    <citation type="submission" date="2016-01" db="EMBL/GenBank/DDBJ databases">
        <authorList>
            <person name="Hong K.W."/>
        </authorList>
    </citation>
    <scope>NUCLEOTIDE SEQUENCE</scope>
    <source>
        <strain evidence="3">M40</strain>
    </source>
</reference>
<evidence type="ECO:0000313" key="3">
    <source>
        <dbReference type="EMBL" id="KZE09900.1"/>
    </source>
</evidence>
<keyword evidence="3" id="KW-0489">Methyltransferase</keyword>
<dbReference type="GeneID" id="99772557"/>
<evidence type="ECO:0000313" key="5">
    <source>
        <dbReference type="EMBL" id="VEW11778.1"/>
    </source>
</evidence>
<reference evidence="4 8" key="4">
    <citation type="submission" date="2020-12" db="EMBL/GenBank/DDBJ databases">
        <title>FDA dAtabase for Regulatory Grade micrObial Sequences (FDA-ARGOS): Supporting development and validation of Infectious Disease Dx tests.</title>
        <authorList>
            <person name="Sproer C."/>
            <person name="Gronow S."/>
            <person name="Severitt S."/>
            <person name="Schroder I."/>
            <person name="Tallon L."/>
            <person name="Sadzewicz L."/>
            <person name="Zhao X."/>
            <person name="Boylan J."/>
            <person name="Ott S."/>
            <person name="Bowen H."/>
            <person name="Vavikolanu K."/>
            <person name="Mehta A."/>
            <person name="Aluvathingal J."/>
            <person name="Nadendla S."/>
            <person name="Lowell S."/>
            <person name="Myers T."/>
            <person name="Yan Y."/>
            <person name="Sichtig H."/>
        </authorList>
    </citation>
    <scope>NUCLEOTIDE SEQUENCE [LARGE SCALE GENOMIC DNA]</scope>
    <source>
        <strain evidence="4 8">FDAARGOS_902</strain>
    </source>
</reference>
<dbReference type="Proteomes" id="UP000386281">
    <property type="component" value="Unassembled WGS sequence"/>
</dbReference>
<keyword evidence="5" id="KW-0808">Transferase</keyword>
<name>A0A165CZQ0_9MICO</name>
<accession>A0A165CZQ0</accession>
<evidence type="ECO:0000313" key="4">
    <source>
        <dbReference type="EMBL" id="QPS32558.1"/>
    </source>
</evidence>
<evidence type="ECO:0000256" key="1">
    <source>
        <dbReference type="ARBA" id="ARBA00022763"/>
    </source>
</evidence>
<dbReference type="Proteomes" id="UP000076612">
    <property type="component" value="Unassembled WGS sequence"/>
</dbReference>
<protein>
    <submittedName>
        <fullName evidence="3">DNA methyltransferase</fullName>
    </submittedName>
    <submittedName>
        <fullName evidence="4">MGMT family protein</fullName>
    </submittedName>
    <submittedName>
        <fullName evidence="5">Predicted methylated DNA-protein cysteine methyltransferase</fullName>
    </submittedName>
</protein>
<gene>
    <name evidence="3" type="ORF">AVW13_03030</name>
    <name evidence="4" type="ORF">I6G59_11085</name>
    <name evidence="5" type="ORF">NCTC12391_00936</name>
</gene>
<evidence type="ECO:0000313" key="6">
    <source>
        <dbReference type="Proteomes" id="UP000076612"/>
    </source>
</evidence>
<dbReference type="STRING" id="33889.AVW13_03030"/>
<dbReference type="PANTHER" id="PTHR42942:SF1">
    <property type="entry name" value="ALKYLTRANSFERASE-LIKE PROTEIN 1"/>
    <property type="match status" value="1"/>
</dbReference>